<dbReference type="PRINTS" id="PR00039">
    <property type="entry name" value="HTHLYSR"/>
</dbReference>
<dbReference type="OrthoDB" id="9786526at2"/>
<evidence type="ECO:0000313" key="7">
    <source>
        <dbReference type="Proteomes" id="UP000054363"/>
    </source>
</evidence>
<dbReference type="Proteomes" id="UP000054363">
    <property type="component" value="Unassembled WGS sequence"/>
</dbReference>
<dbReference type="InterPro" id="IPR036388">
    <property type="entry name" value="WH-like_DNA-bd_sf"/>
</dbReference>
<dbReference type="GO" id="GO:0003700">
    <property type="term" value="F:DNA-binding transcription factor activity"/>
    <property type="evidence" value="ECO:0007669"/>
    <property type="project" value="InterPro"/>
</dbReference>
<dbReference type="InterPro" id="IPR036390">
    <property type="entry name" value="WH_DNA-bd_sf"/>
</dbReference>
<dbReference type="FunFam" id="1.10.10.10:FF:000001">
    <property type="entry name" value="LysR family transcriptional regulator"/>
    <property type="match status" value="1"/>
</dbReference>
<dbReference type="AlphaFoldDB" id="A0A094IVW3"/>
<keyword evidence="2" id="KW-0805">Transcription regulation</keyword>
<proteinExistence type="inferred from homology"/>
<dbReference type="Gene3D" id="1.10.10.10">
    <property type="entry name" value="Winged helix-like DNA-binding domain superfamily/Winged helix DNA-binding domain"/>
    <property type="match status" value="1"/>
</dbReference>
<evidence type="ECO:0000256" key="2">
    <source>
        <dbReference type="ARBA" id="ARBA00023015"/>
    </source>
</evidence>
<dbReference type="Pfam" id="PF03466">
    <property type="entry name" value="LysR_substrate"/>
    <property type="match status" value="1"/>
</dbReference>
<sequence>MKIQQLQMLDALADTGSLQGAADKLHRTQAAVSMALKKLEQDAGFPLFDRDTYRLGLTTRGEQFLRQAREVLRQQQRLQSLTLQLQSGAEPQLRISYDHTCSPSLLFAAMRQVQQNYPATELLLSGESQLKSLRSVSSGDADLALCPWLPIFRQHGDFETRLVRPFELLVVIAPELVERYGGMPRQRHELLDLPMLIPQDQDIGINLDRMIRMPGQQRIRVNDSIAQRELLLAGMGWGICPGDLVNEAVARGALLQIEIPGFINEVHLEVHLVRSAERIAGPAGQLIWGAFAHSPDLS</sequence>
<reference evidence="6 7" key="1">
    <citation type="submission" date="2014-06" db="EMBL/GenBank/DDBJ databases">
        <title>The draft genome sequence of Idiomarina salinarum ISL-52.</title>
        <authorList>
            <person name="Du J."/>
            <person name="Shao Z."/>
        </authorList>
    </citation>
    <scope>NUCLEOTIDE SEQUENCE [LARGE SCALE GENOMIC DNA]</scope>
    <source>
        <strain evidence="6 7">ISL-52</strain>
    </source>
</reference>
<evidence type="ECO:0000256" key="1">
    <source>
        <dbReference type="ARBA" id="ARBA00009437"/>
    </source>
</evidence>
<dbReference type="SUPFAM" id="SSF46785">
    <property type="entry name" value="Winged helix' DNA-binding domain"/>
    <property type="match status" value="1"/>
</dbReference>
<dbReference type="CDD" id="cd05466">
    <property type="entry name" value="PBP2_LTTR_substrate"/>
    <property type="match status" value="1"/>
</dbReference>
<dbReference type="GO" id="GO:0000976">
    <property type="term" value="F:transcription cis-regulatory region binding"/>
    <property type="evidence" value="ECO:0007669"/>
    <property type="project" value="TreeGrafter"/>
</dbReference>
<evidence type="ECO:0000256" key="3">
    <source>
        <dbReference type="ARBA" id="ARBA00023125"/>
    </source>
</evidence>
<keyword evidence="7" id="KW-1185">Reference proteome</keyword>
<evidence type="ECO:0000256" key="4">
    <source>
        <dbReference type="ARBA" id="ARBA00023163"/>
    </source>
</evidence>
<dbReference type="Gene3D" id="3.40.190.290">
    <property type="match status" value="1"/>
</dbReference>
<protein>
    <submittedName>
        <fullName evidence="6">LysR family transcriptional regulator</fullName>
    </submittedName>
</protein>
<dbReference type="InterPro" id="IPR000847">
    <property type="entry name" value="LysR_HTH_N"/>
</dbReference>
<dbReference type="PROSITE" id="PS50931">
    <property type="entry name" value="HTH_LYSR"/>
    <property type="match status" value="1"/>
</dbReference>
<evidence type="ECO:0000259" key="5">
    <source>
        <dbReference type="PROSITE" id="PS50931"/>
    </source>
</evidence>
<keyword evidence="4" id="KW-0804">Transcription</keyword>
<name>A0A094IVW3_9GAMM</name>
<gene>
    <name evidence="6" type="ORF">IDSA_00585</name>
</gene>
<dbReference type="RefSeq" id="WP_034773465.1">
    <property type="nucleotide sequence ID" value="NZ_JPER01000001.1"/>
</dbReference>
<keyword evidence="3" id="KW-0238">DNA-binding</keyword>
<dbReference type="eggNOG" id="COG0583">
    <property type="taxonomic scope" value="Bacteria"/>
</dbReference>
<accession>A0A094IVW3</accession>
<dbReference type="STRING" id="435908.IDSA_00585"/>
<comment type="caution">
    <text evidence="6">The sequence shown here is derived from an EMBL/GenBank/DDBJ whole genome shotgun (WGS) entry which is preliminary data.</text>
</comment>
<dbReference type="EMBL" id="JPER01000001">
    <property type="protein sequence ID" value="KFZ31267.1"/>
    <property type="molecule type" value="Genomic_DNA"/>
</dbReference>
<comment type="similarity">
    <text evidence="1">Belongs to the LysR transcriptional regulatory family.</text>
</comment>
<dbReference type="InterPro" id="IPR005119">
    <property type="entry name" value="LysR_subst-bd"/>
</dbReference>
<dbReference type="PANTHER" id="PTHR30126">
    <property type="entry name" value="HTH-TYPE TRANSCRIPTIONAL REGULATOR"/>
    <property type="match status" value="1"/>
</dbReference>
<dbReference type="Pfam" id="PF00126">
    <property type="entry name" value="HTH_1"/>
    <property type="match status" value="1"/>
</dbReference>
<dbReference type="PANTHER" id="PTHR30126:SF91">
    <property type="entry name" value="LYSR FAMILY TRANSCRIPTIONAL REGULATOR"/>
    <property type="match status" value="1"/>
</dbReference>
<feature type="domain" description="HTH lysR-type" evidence="5">
    <location>
        <begin position="1"/>
        <end position="58"/>
    </location>
</feature>
<organism evidence="6 7">
    <name type="scientific">Pseudidiomarina salinarum</name>
    <dbReference type="NCBI Taxonomy" id="435908"/>
    <lineage>
        <taxon>Bacteria</taxon>
        <taxon>Pseudomonadati</taxon>
        <taxon>Pseudomonadota</taxon>
        <taxon>Gammaproteobacteria</taxon>
        <taxon>Alteromonadales</taxon>
        <taxon>Idiomarinaceae</taxon>
        <taxon>Pseudidiomarina</taxon>
    </lineage>
</organism>
<dbReference type="SUPFAM" id="SSF53850">
    <property type="entry name" value="Periplasmic binding protein-like II"/>
    <property type="match status" value="1"/>
</dbReference>
<evidence type="ECO:0000313" key="6">
    <source>
        <dbReference type="EMBL" id="KFZ31267.1"/>
    </source>
</evidence>